<organism evidence="1 2">
    <name type="scientific">Cinara cedri</name>
    <dbReference type="NCBI Taxonomy" id="506608"/>
    <lineage>
        <taxon>Eukaryota</taxon>
        <taxon>Metazoa</taxon>
        <taxon>Ecdysozoa</taxon>
        <taxon>Arthropoda</taxon>
        <taxon>Hexapoda</taxon>
        <taxon>Insecta</taxon>
        <taxon>Pterygota</taxon>
        <taxon>Neoptera</taxon>
        <taxon>Paraneoptera</taxon>
        <taxon>Hemiptera</taxon>
        <taxon>Sternorrhyncha</taxon>
        <taxon>Aphidomorpha</taxon>
        <taxon>Aphidoidea</taxon>
        <taxon>Aphididae</taxon>
        <taxon>Lachninae</taxon>
        <taxon>Cinara</taxon>
    </lineage>
</organism>
<evidence type="ECO:0000313" key="2">
    <source>
        <dbReference type="Proteomes" id="UP000325440"/>
    </source>
</evidence>
<keyword evidence="2" id="KW-1185">Reference proteome</keyword>
<sequence>MAAAVLLSFGLSRFIIDDGRTPPPGKKNRRGLWISGSFACRFPTYKHAYTRTHRHTHARIQTTTTTCGLRKNKMKTGFTYTHDAYRAHRTPQNPFLDIPIRRPMDCTHGTTMSRRRTLTSHIIIIIILSSRIRFYIDRLNGLALMSIHRDIPLNVDAIIDEMALSPSRLDFVL</sequence>
<dbReference type="Proteomes" id="UP000325440">
    <property type="component" value="Unassembled WGS sequence"/>
</dbReference>
<protein>
    <submittedName>
        <fullName evidence="1">Uncharacterized protein</fullName>
    </submittedName>
</protein>
<dbReference type="OrthoDB" id="6620708at2759"/>
<name>A0A5E4NJ68_9HEMI</name>
<evidence type="ECO:0000313" key="1">
    <source>
        <dbReference type="EMBL" id="VVC43218.1"/>
    </source>
</evidence>
<dbReference type="EMBL" id="CABPRJ010002368">
    <property type="protein sequence ID" value="VVC43218.1"/>
    <property type="molecule type" value="Genomic_DNA"/>
</dbReference>
<proteinExistence type="predicted"/>
<dbReference type="AlphaFoldDB" id="A0A5E4NJ68"/>
<gene>
    <name evidence="1" type="ORF">CINCED_3A023340</name>
</gene>
<reference evidence="1 2" key="1">
    <citation type="submission" date="2019-08" db="EMBL/GenBank/DDBJ databases">
        <authorList>
            <person name="Alioto T."/>
            <person name="Alioto T."/>
            <person name="Gomez Garrido J."/>
        </authorList>
    </citation>
    <scope>NUCLEOTIDE SEQUENCE [LARGE SCALE GENOMIC DNA]</scope>
</reference>
<accession>A0A5E4NJ68</accession>